<feature type="transmembrane region" description="Helical" evidence="5">
    <location>
        <begin position="303"/>
        <end position="329"/>
    </location>
</feature>
<dbReference type="Pfam" id="PF07690">
    <property type="entry name" value="MFS_1"/>
    <property type="match status" value="1"/>
</dbReference>
<dbReference type="PANTHER" id="PTHR23531">
    <property type="entry name" value="QUINOLENE RESISTANCE PROTEIN NORA"/>
    <property type="match status" value="1"/>
</dbReference>
<dbReference type="SUPFAM" id="SSF103473">
    <property type="entry name" value="MFS general substrate transporter"/>
    <property type="match status" value="1"/>
</dbReference>
<feature type="transmembrane region" description="Helical" evidence="5">
    <location>
        <begin position="142"/>
        <end position="163"/>
    </location>
</feature>
<dbReference type="InterPro" id="IPR005829">
    <property type="entry name" value="Sugar_transporter_CS"/>
</dbReference>
<feature type="transmembrane region" description="Helical" evidence="5">
    <location>
        <begin position="279"/>
        <end position="297"/>
    </location>
</feature>
<dbReference type="RefSeq" id="WP_388010101.1">
    <property type="nucleotide sequence ID" value="NZ_JBHUEE010000011.1"/>
</dbReference>
<reference evidence="8" key="1">
    <citation type="journal article" date="2019" name="Int. J. Syst. Evol. Microbiol.">
        <title>The Global Catalogue of Microorganisms (GCM) 10K type strain sequencing project: providing services to taxonomists for standard genome sequencing and annotation.</title>
        <authorList>
            <consortium name="The Broad Institute Genomics Platform"/>
            <consortium name="The Broad Institute Genome Sequencing Center for Infectious Disease"/>
            <person name="Wu L."/>
            <person name="Ma J."/>
        </authorList>
    </citation>
    <scope>NUCLEOTIDE SEQUENCE [LARGE SCALE GENOMIC DNA]</scope>
    <source>
        <strain evidence="8">JCM 17130</strain>
    </source>
</reference>
<evidence type="ECO:0000256" key="1">
    <source>
        <dbReference type="ARBA" id="ARBA00004651"/>
    </source>
</evidence>
<dbReference type="PROSITE" id="PS00216">
    <property type="entry name" value="SUGAR_TRANSPORT_1"/>
    <property type="match status" value="1"/>
</dbReference>
<feature type="transmembrane region" description="Helical" evidence="5">
    <location>
        <begin position="211"/>
        <end position="233"/>
    </location>
</feature>
<evidence type="ECO:0000313" key="7">
    <source>
        <dbReference type="EMBL" id="MFD1719559.1"/>
    </source>
</evidence>
<feature type="transmembrane region" description="Helical" evidence="5">
    <location>
        <begin position="341"/>
        <end position="363"/>
    </location>
</feature>
<dbReference type="InterPro" id="IPR011701">
    <property type="entry name" value="MFS"/>
</dbReference>
<evidence type="ECO:0000256" key="5">
    <source>
        <dbReference type="SAM" id="Phobius"/>
    </source>
</evidence>
<dbReference type="EMBL" id="JBHUEE010000011">
    <property type="protein sequence ID" value="MFD1719559.1"/>
    <property type="molecule type" value="Genomic_DNA"/>
</dbReference>
<dbReference type="InterPro" id="IPR020846">
    <property type="entry name" value="MFS_dom"/>
</dbReference>
<dbReference type="Proteomes" id="UP001597277">
    <property type="component" value="Unassembled WGS sequence"/>
</dbReference>
<proteinExistence type="predicted"/>
<feature type="transmembrane region" description="Helical" evidence="5">
    <location>
        <begin position="48"/>
        <end position="68"/>
    </location>
</feature>
<feature type="domain" description="Major facilitator superfamily (MFS) profile" evidence="6">
    <location>
        <begin position="12"/>
        <end position="391"/>
    </location>
</feature>
<evidence type="ECO:0000259" key="6">
    <source>
        <dbReference type="PROSITE" id="PS50850"/>
    </source>
</evidence>
<gene>
    <name evidence="7" type="ORF">ACFSE6_17075</name>
</gene>
<dbReference type="InterPro" id="IPR036259">
    <property type="entry name" value="MFS_trans_sf"/>
</dbReference>
<feature type="transmembrane region" description="Helical" evidence="5">
    <location>
        <begin position="14"/>
        <end position="36"/>
    </location>
</feature>
<feature type="transmembrane region" description="Helical" evidence="5">
    <location>
        <begin position="109"/>
        <end position="130"/>
    </location>
</feature>
<feature type="transmembrane region" description="Helical" evidence="5">
    <location>
        <begin position="369"/>
        <end position="386"/>
    </location>
</feature>
<evidence type="ECO:0000256" key="3">
    <source>
        <dbReference type="ARBA" id="ARBA00022989"/>
    </source>
</evidence>
<dbReference type="PROSITE" id="PS50850">
    <property type="entry name" value="MFS"/>
    <property type="match status" value="1"/>
</dbReference>
<evidence type="ECO:0000313" key="8">
    <source>
        <dbReference type="Proteomes" id="UP001597277"/>
    </source>
</evidence>
<comment type="caution">
    <text evidence="7">The sequence shown here is derived from an EMBL/GenBank/DDBJ whole genome shotgun (WGS) entry which is preliminary data.</text>
</comment>
<dbReference type="CDD" id="cd17489">
    <property type="entry name" value="MFS_YfcJ_like"/>
    <property type="match status" value="1"/>
</dbReference>
<keyword evidence="2 5" id="KW-0812">Transmembrane</keyword>
<evidence type="ECO:0000256" key="2">
    <source>
        <dbReference type="ARBA" id="ARBA00022692"/>
    </source>
</evidence>
<evidence type="ECO:0000256" key="4">
    <source>
        <dbReference type="ARBA" id="ARBA00023136"/>
    </source>
</evidence>
<keyword evidence="3 5" id="KW-1133">Transmembrane helix</keyword>
<dbReference type="InterPro" id="IPR052714">
    <property type="entry name" value="MFS_Exporter"/>
</dbReference>
<dbReference type="Gene3D" id="1.20.1250.20">
    <property type="entry name" value="MFS general substrate transporter like domains"/>
    <property type="match status" value="1"/>
</dbReference>
<keyword evidence="4 5" id="KW-0472">Membrane</keyword>
<feature type="transmembrane region" description="Helical" evidence="5">
    <location>
        <begin position="80"/>
        <end position="97"/>
    </location>
</feature>
<keyword evidence="8" id="KW-1185">Reference proteome</keyword>
<protein>
    <submittedName>
        <fullName evidence="7">MFS transporter</fullName>
    </submittedName>
</protein>
<sequence length="401" mass="41407">MGARSAEPLWTRDFLLATGVNLCAATVFYMLMTTLARYAAEEFGAGDALSGLAASMFIVGAIAARLVGGNLLELIGRRRTVVLAMTLFLLASVSYLPTTSLGLLLAERFVHGAAFGMTSTATITIAQSTIPPLRRSEGTGHFTLSNTVATGLGPFLGLTLIDVVGYPGLFWGAVALAAAGLAVGTGLRAPDLSLTTAERARLRRFRPRDTLAGEVVPITVFVGVIAAAYAAIITFLDSYANAEGLAVGAGAFFLVFAAVLFVARLVVGRIQDRRGDNVVLFPAIASLAVGFAALAFASNDIMVIVSAAFVGFGWGTILSSSQAIAVALVSPARLGSAVSTYYLAVDIGTGFGPALLGFAVTAVGYRNTYGLLAVVVLASAGLYHAVHGRDSSKTAAERDAR</sequence>
<feature type="transmembrane region" description="Helical" evidence="5">
    <location>
        <begin position="169"/>
        <end position="190"/>
    </location>
</feature>
<comment type="subcellular location">
    <subcellularLocation>
        <location evidence="1">Cell membrane</location>
        <topology evidence="1">Multi-pass membrane protein</topology>
    </subcellularLocation>
</comment>
<accession>A0ABW4L9I9</accession>
<name>A0ABW4L9I9_9MICO</name>
<feature type="transmembrane region" description="Helical" evidence="5">
    <location>
        <begin position="245"/>
        <end position="267"/>
    </location>
</feature>
<organism evidence="7 8">
    <name type="scientific">Georgenia deserti</name>
    <dbReference type="NCBI Taxonomy" id="2093781"/>
    <lineage>
        <taxon>Bacteria</taxon>
        <taxon>Bacillati</taxon>
        <taxon>Actinomycetota</taxon>
        <taxon>Actinomycetes</taxon>
        <taxon>Micrococcales</taxon>
        <taxon>Bogoriellaceae</taxon>
        <taxon>Georgenia</taxon>
    </lineage>
</organism>
<dbReference type="PANTHER" id="PTHR23531:SF1">
    <property type="entry name" value="QUINOLENE RESISTANCE PROTEIN NORA"/>
    <property type="match status" value="1"/>
</dbReference>